<comment type="similarity">
    <text evidence="5">Belongs to the SAT4 family.</text>
</comment>
<keyword evidence="10" id="KW-1185">Reference proteome</keyword>
<accession>A0A6A5ZL43</accession>
<comment type="subcellular location">
    <subcellularLocation>
        <location evidence="1">Membrane</location>
        <topology evidence="1">Multi-pass membrane protein</topology>
    </subcellularLocation>
</comment>
<feature type="compositionally biased region" description="Polar residues" evidence="6">
    <location>
        <begin position="388"/>
        <end position="399"/>
    </location>
</feature>
<feature type="region of interest" description="Disordered" evidence="6">
    <location>
        <begin position="324"/>
        <end position="345"/>
    </location>
</feature>
<feature type="compositionally biased region" description="Polar residues" evidence="6">
    <location>
        <begin position="324"/>
        <end position="339"/>
    </location>
</feature>
<dbReference type="PANTHER" id="PTHR33048:SF129">
    <property type="entry name" value="INTEGRAL MEMBRANE PROTEIN-RELATED"/>
    <property type="match status" value="1"/>
</dbReference>
<dbReference type="AlphaFoldDB" id="A0A6A5ZL43"/>
<reference evidence="9" key="1">
    <citation type="journal article" date="2020" name="Stud. Mycol.">
        <title>101 Dothideomycetes genomes: a test case for predicting lifestyles and emergence of pathogens.</title>
        <authorList>
            <person name="Haridas S."/>
            <person name="Albert R."/>
            <person name="Binder M."/>
            <person name="Bloem J."/>
            <person name="Labutti K."/>
            <person name="Salamov A."/>
            <person name="Andreopoulos B."/>
            <person name="Baker S."/>
            <person name="Barry K."/>
            <person name="Bills G."/>
            <person name="Bluhm B."/>
            <person name="Cannon C."/>
            <person name="Castanera R."/>
            <person name="Culley D."/>
            <person name="Daum C."/>
            <person name="Ezra D."/>
            <person name="Gonzalez J."/>
            <person name="Henrissat B."/>
            <person name="Kuo A."/>
            <person name="Liang C."/>
            <person name="Lipzen A."/>
            <person name="Lutzoni F."/>
            <person name="Magnuson J."/>
            <person name="Mondo S."/>
            <person name="Nolan M."/>
            <person name="Ohm R."/>
            <person name="Pangilinan J."/>
            <person name="Park H.-J."/>
            <person name="Ramirez L."/>
            <person name="Alfaro M."/>
            <person name="Sun H."/>
            <person name="Tritt A."/>
            <person name="Yoshinaga Y."/>
            <person name="Zwiers L.-H."/>
            <person name="Turgeon B."/>
            <person name="Goodwin S."/>
            <person name="Spatafora J."/>
            <person name="Crous P."/>
            <person name="Grigoriev I."/>
        </authorList>
    </citation>
    <scope>NUCLEOTIDE SEQUENCE</scope>
    <source>
        <strain evidence="9">CBS 627.86</strain>
    </source>
</reference>
<feature type="transmembrane region" description="Helical" evidence="7">
    <location>
        <begin position="157"/>
        <end position="190"/>
    </location>
</feature>
<evidence type="ECO:0000256" key="2">
    <source>
        <dbReference type="ARBA" id="ARBA00022692"/>
    </source>
</evidence>
<feature type="compositionally biased region" description="Basic residues" evidence="6">
    <location>
        <begin position="425"/>
        <end position="435"/>
    </location>
</feature>
<keyword evidence="3 7" id="KW-1133">Transmembrane helix</keyword>
<gene>
    <name evidence="9" type="ORF">BDV96DRAFT_567058</name>
</gene>
<dbReference type="InterPro" id="IPR049326">
    <property type="entry name" value="Rhodopsin_dom_fungi"/>
</dbReference>
<feature type="region of interest" description="Disordered" evidence="6">
    <location>
        <begin position="365"/>
        <end position="435"/>
    </location>
</feature>
<evidence type="ECO:0000256" key="5">
    <source>
        <dbReference type="ARBA" id="ARBA00038359"/>
    </source>
</evidence>
<dbReference type="PANTHER" id="PTHR33048">
    <property type="entry name" value="PTH11-LIKE INTEGRAL MEMBRANE PROTEIN (AFU_ORTHOLOGUE AFUA_5G11245)"/>
    <property type="match status" value="1"/>
</dbReference>
<feature type="transmembrane region" description="Helical" evidence="7">
    <location>
        <begin position="210"/>
        <end position="235"/>
    </location>
</feature>
<feature type="transmembrane region" description="Helical" evidence="7">
    <location>
        <begin position="43"/>
        <end position="62"/>
    </location>
</feature>
<dbReference type="GO" id="GO:0016020">
    <property type="term" value="C:membrane"/>
    <property type="evidence" value="ECO:0007669"/>
    <property type="project" value="UniProtKB-SubCell"/>
</dbReference>
<feature type="transmembrane region" description="Helical" evidence="7">
    <location>
        <begin position="124"/>
        <end position="145"/>
    </location>
</feature>
<name>A0A6A5ZL43_9PLEO</name>
<evidence type="ECO:0000256" key="6">
    <source>
        <dbReference type="SAM" id="MobiDB-lite"/>
    </source>
</evidence>
<evidence type="ECO:0000313" key="10">
    <source>
        <dbReference type="Proteomes" id="UP000799770"/>
    </source>
</evidence>
<dbReference type="Proteomes" id="UP000799770">
    <property type="component" value="Unassembled WGS sequence"/>
</dbReference>
<evidence type="ECO:0000259" key="8">
    <source>
        <dbReference type="Pfam" id="PF20684"/>
    </source>
</evidence>
<evidence type="ECO:0000256" key="7">
    <source>
        <dbReference type="SAM" id="Phobius"/>
    </source>
</evidence>
<feature type="domain" description="Rhodopsin" evidence="8">
    <location>
        <begin position="62"/>
        <end position="310"/>
    </location>
</feature>
<evidence type="ECO:0000256" key="3">
    <source>
        <dbReference type="ARBA" id="ARBA00022989"/>
    </source>
</evidence>
<evidence type="ECO:0000313" key="9">
    <source>
        <dbReference type="EMBL" id="KAF2120322.1"/>
    </source>
</evidence>
<evidence type="ECO:0000256" key="4">
    <source>
        <dbReference type="ARBA" id="ARBA00023136"/>
    </source>
</evidence>
<feature type="transmembrane region" description="Helical" evidence="7">
    <location>
        <begin position="247"/>
        <end position="273"/>
    </location>
</feature>
<evidence type="ECO:0000256" key="1">
    <source>
        <dbReference type="ARBA" id="ARBA00004141"/>
    </source>
</evidence>
<feature type="compositionally biased region" description="Polar residues" evidence="6">
    <location>
        <begin position="371"/>
        <end position="381"/>
    </location>
</feature>
<keyword evidence="2 7" id="KW-0812">Transmembrane</keyword>
<sequence>MEAPSLWVRADSLFPRAGGLIPPSSVLTQWPAPNYVDPETRSWAAPVVCIVFLALAFGVYVLRMWARLVIAKNAGLDDWLMSAAMIPLVGSTIAVVLGITIYGFQWHAWDQTAETYITTRQITLAIEVLYIVATSLIKVSILCFYRRITHGSISKTFIYWVWASILFVIAYCITFVFVIIFSCTPVSGYWHLFDLKWRLTHELKCHNEGAEIVAVVVISTALDFLICALPVVLVWNLQIPRRQKAALIGIFGLGLVTCVCGILRMYYAIYVYYYTYDITWYAFYGWIWTALEADLGVICASAPALKVFFHRYFNLSGNRSTNGYSNGKKASNGQPSTESGKWKSASYPVPMDRIKVSTGLNVTVEDRDETGSQWSDASTRELTALPNPHSSADNKSETFTPRFIEGCRTVRAAFRPESQSSTREKSRHKNVTRGT</sequence>
<dbReference type="InterPro" id="IPR052337">
    <property type="entry name" value="SAT4-like"/>
</dbReference>
<dbReference type="EMBL" id="ML977314">
    <property type="protein sequence ID" value="KAF2120322.1"/>
    <property type="molecule type" value="Genomic_DNA"/>
</dbReference>
<dbReference type="OrthoDB" id="5329176at2759"/>
<feature type="transmembrane region" description="Helical" evidence="7">
    <location>
        <begin position="83"/>
        <end position="104"/>
    </location>
</feature>
<keyword evidence="4 7" id="KW-0472">Membrane</keyword>
<feature type="transmembrane region" description="Helical" evidence="7">
    <location>
        <begin position="285"/>
        <end position="309"/>
    </location>
</feature>
<proteinExistence type="inferred from homology"/>
<organism evidence="9 10">
    <name type="scientific">Lophiotrema nucula</name>
    <dbReference type="NCBI Taxonomy" id="690887"/>
    <lineage>
        <taxon>Eukaryota</taxon>
        <taxon>Fungi</taxon>
        <taxon>Dikarya</taxon>
        <taxon>Ascomycota</taxon>
        <taxon>Pezizomycotina</taxon>
        <taxon>Dothideomycetes</taxon>
        <taxon>Pleosporomycetidae</taxon>
        <taxon>Pleosporales</taxon>
        <taxon>Lophiotremataceae</taxon>
        <taxon>Lophiotrema</taxon>
    </lineage>
</organism>
<dbReference type="Pfam" id="PF20684">
    <property type="entry name" value="Fung_rhodopsin"/>
    <property type="match status" value="1"/>
</dbReference>
<protein>
    <recommendedName>
        <fullName evidence="8">Rhodopsin domain-containing protein</fullName>
    </recommendedName>
</protein>